<organism evidence="2 3">
    <name type="scientific">Caenispirillum salinarum AK4</name>
    <dbReference type="NCBI Taxonomy" id="1238182"/>
    <lineage>
        <taxon>Bacteria</taxon>
        <taxon>Pseudomonadati</taxon>
        <taxon>Pseudomonadota</taxon>
        <taxon>Alphaproteobacteria</taxon>
        <taxon>Rhodospirillales</taxon>
        <taxon>Novispirillaceae</taxon>
        <taxon>Caenispirillum</taxon>
    </lineage>
</organism>
<dbReference type="Proteomes" id="UP000009881">
    <property type="component" value="Unassembled WGS sequence"/>
</dbReference>
<dbReference type="RefSeq" id="WP_009540279.1">
    <property type="nucleotide sequence ID" value="NZ_ANHY01000007.1"/>
</dbReference>
<dbReference type="STRING" id="1238182.C882_4171"/>
<protein>
    <submittedName>
        <fullName evidence="2">Uncharacterized protein</fullName>
    </submittedName>
</protein>
<accession>K9H1A0</accession>
<dbReference type="eggNOG" id="ENOG503353E">
    <property type="taxonomic scope" value="Bacteria"/>
</dbReference>
<feature type="signal peptide" evidence="1">
    <location>
        <begin position="1"/>
        <end position="25"/>
    </location>
</feature>
<feature type="chain" id="PRO_5003929617" evidence="1">
    <location>
        <begin position="26"/>
        <end position="166"/>
    </location>
</feature>
<keyword evidence="1" id="KW-0732">Signal</keyword>
<dbReference type="AlphaFoldDB" id="K9H1A0"/>
<proteinExistence type="predicted"/>
<gene>
    <name evidence="2" type="ORF">C882_4171</name>
</gene>
<keyword evidence="3" id="KW-1185">Reference proteome</keyword>
<dbReference type="EMBL" id="ANHY01000007">
    <property type="protein sequence ID" value="EKV30834.1"/>
    <property type="molecule type" value="Genomic_DNA"/>
</dbReference>
<evidence type="ECO:0000313" key="2">
    <source>
        <dbReference type="EMBL" id="EKV30834.1"/>
    </source>
</evidence>
<name>K9H1A0_9PROT</name>
<reference evidence="2 3" key="1">
    <citation type="journal article" date="2013" name="Genome Announc.">
        <title>Draft Genome Sequence of an Alphaproteobacterium, Caenispirillum salinarum AK4(T), Isolated from a Solar Saltern.</title>
        <authorList>
            <person name="Khatri I."/>
            <person name="Singh A."/>
            <person name="Korpole S."/>
            <person name="Pinnaka A.K."/>
            <person name="Subramanian S."/>
        </authorList>
    </citation>
    <scope>NUCLEOTIDE SEQUENCE [LARGE SCALE GENOMIC DNA]</scope>
    <source>
        <strain evidence="2 3">AK4</strain>
    </source>
</reference>
<sequence length="166" mass="17688">MPRPTMRLLLASLALAVAPVSGALAEADVVLLPDGTTRVTVDARTCRKLDHRAAYRQAPGVQYQPGVDVRGNPVAPADVGGGYGIELPEEITIPITVDLAGAWRDRAAAGTVKAETLLGVVTIRDGLAFWNGEAIDAEAQADLREACRRLGVLQNAVEERKPDRDR</sequence>
<comment type="caution">
    <text evidence="2">The sequence shown here is derived from an EMBL/GenBank/DDBJ whole genome shotgun (WGS) entry which is preliminary data.</text>
</comment>
<dbReference type="OrthoDB" id="7365624at2"/>
<evidence type="ECO:0000256" key="1">
    <source>
        <dbReference type="SAM" id="SignalP"/>
    </source>
</evidence>
<evidence type="ECO:0000313" key="3">
    <source>
        <dbReference type="Proteomes" id="UP000009881"/>
    </source>
</evidence>